<name>A0A494T9V6_SPHPE</name>
<organism evidence="1 2">
    <name type="scientific">Sphingomonas paeninsulae</name>
    <dbReference type="NCBI Taxonomy" id="2319844"/>
    <lineage>
        <taxon>Bacteria</taxon>
        <taxon>Pseudomonadati</taxon>
        <taxon>Pseudomonadota</taxon>
        <taxon>Alphaproteobacteria</taxon>
        <taxon>Sphingomonadales</taxon>
        <taxon>Sphingomonadaceae</taxon>
        <taxon>Sphingomonas</taxon>
    </lineage>
</organism>
<dbReference type="RefSeq" id="WP_121152385.1">
    <property type="nucleotide sequence ID" value="NZ_CP032829.1"/>
</dbReference>
<dbReference type="AlphaFoldDB" id="A0A494T9V6"/>
<proteinExistence type="predicted"/>
<evidence type="ECO:0000313" key="1">
    <source>
        <dbReference type="EMBL" id="AYJ85760.1"/>
    </source>
</evidence>
<protein>
    <submittedName>
        <fullName evidence="1">Uncharacterized protein</fullName>
    </submittedName>
</protein>
<dbReference type="EMBL" id="CP032829">
    <property type="protein sequence ID" value="AYJ85760.1"/>
    <property type="molecule type" value="Genomic_DNA"/>
</dbReference>
<evidence type="ECO:0000313" key="2">
    <source>
        <dbReference type="Proteomes" id="UP000276254"/>
    </source>
</evidence>
<accession>A0A494T9V6</accession>
<reference evidence="1 2" key="1">
    <citation type="submission" date="2018-09" db="EMBL/GenBank/DDBJ databases">
        <title>Sphingomonas peninsula sp. nov., isolated from fildes peninsula, Antarctic soil.</title>
        <authorList>
            <person name="Yingchao G."/>
        </authorList>
    </citation>
    <scope>NUCLEOTIDE SEQUENCE [LARGE SCALE GENOMIC DNA]</scope>
    <source>
        <strain evidence="1 2">YZ-8</strain>
    </source>
</reference>
<sequence length="59" mass="6821">MMPEDLAEIVEVSENLIRNTKTQIELTSRYMNAPQMRSLKLVLLKLDEARLWMGEVGQS</sequence>
<keyword evidence="2" id="KW-1185">Reference proteome</keyword>
<gene>
    <name evidence="1" type="ORF">D3Y57_06975</name>
</gene>
<dbReference type="KEGG" id="spha:D3Y57_06975"/>
<dbReference type="Proteomes" id="UP000276254">
    <property type="component" value="Chromosome"/>
</dbReference>